<feature type="binding site" evidence="8">
    <location>
        <position position="241"/>
    </location>
    <ligand>
        <name>Mg(2+)</name>
        <dbReference type="ChEBI" id="CHEBI:18420"/>
    </ligand>
</feature>
<evidence type="ECO:0000256" key="1">
    <source>
        <dbReference type="ARBA" id="ARBA00009747"/>
    </source>
</evidence>
<keyword evidence="3 8" id="KW-0548">Nucleotidyltransferase</keyword>
<sequence>MTIRFDNSYARLPDHFYTKQAPVPVTKPAVIAVNTDLARELGIDPDSLTADVLAGNEVPEGADPLAQLYAGHQFGNFVPQLGDGRAILLGEVIDNRAQRRDIQLKGSGRTPYSRGGDGRAWLGPVLREYVVSEAMHALGIPTTRALGAATTGEDVIRETILPGAVLTRVAASHLRVGTFQVFASRGDHDAVRALMEHAIERHYPDADGPLGLISAVTAAQAELIAAWHSVGFIHGVMNTDNMAISGETIDYGPCAFMDAYHPNTVFSSIDQMGRYAYGNQPNMGIWNLAQLATSLLPLMEGDDDTKIEAAEERLHAFPELFGDAWLRRFRAKIGLTTEEEGDGALVQGLLSRMATSQADFANTFRALATDMDGSSEITEDGAWESWAAQWNARLARDPGDAQAVMHKANPAIIPRNHRVEQMIQAAVEGDFAPFHRMNTAFKTPFDDRPDTAYFAAAPLPEERVARTFCGT</sequence>
<dbReference type="EMBL" id="JAHUZE010000001">
    <property type="protein sequence ID" value="MBV7378404.1"/>
    <property type="molecule type" value="Genomic_DNA"/>
</dbReference>
<comment type="catalytic activity">
    <reaction evidence="8">
        <text>L-seryl-[protein] + ATP = 3-O-(5'-adenylyl)-L-seryl-[protein] + diphosphate</text>
        <dbReference type="Rhea" id="RHEA:58120"/>
        <dbReference type="Rhea" id="RHEA-COMP:9863"/>
        <dbReference type="Rhea" id="RHEA-COMP:15073"/>
        <dbReference type="ChEBI" id="CHEBI:29999"/>
        <dbReference type="ChEBI" id="CHEBI:30616"/>
        <dbReference type="ChEBI" id="CHEBI:33019"/>
        <dbReference type="ChEBI" id="CHEBI:142516"/>
        <dbReference type="EC" id="2.7.7.108"/>
    </reaction>
</comment>
<keyword evidence="2 8" id="KW-0808">Transferase</keyword>
<feature type="binding site" evidence="8">
    <location>
        <position position="250"/>
    </location>
    <ligand>
        <name>ATP</name>
        <dbReference type="ChEBI" id="CHEBI:30616"/>
    </ligand>
</feature>
<feature type="binding site" evidence="8">
    <location>
        <position position="105"/>
    </location>
    <ligand>
        <name>ATP</name>
        <dbReference type="ChEBI" id="CHEBI:30616"/>
    </ligand>
</feature>
<feature type="binding site" evidence="8">
    <location>
        <position position="82"/>
    </location>
    <ligand>
        <name>ATP</name>
        <dbReference type="ChEBI" id="CHEBI:30616"/>
    </ligand>
</feature>
<dbReference type="Pfam" id="PF02696">
    <property type="entry name" value="SelO"/>
    <property type="match status" value="1"/>
</dbReference>
<feature type="binding site" evidence="8">
    <location>
        <position position="118"/>
    </location>
    <ligand>
        <name>ATP</name>
        <dbReference type="ChEBI" id="CHEBI:30616"/>
    </ligand>
</feature>
<keyword evidence="5 8" id="KW-0547">Nucleotide-binding</keyword>
<evidence type="ECO:0000313" key="9">
    <source>
        <dbReference type="EMBL" id="MBV7378404.1"/>
    </source>
</evidence>
<proteinExistence type="inferred from homology"/>
<feature type="active site" description="Proton acceptor" evidence="8">
    <location>
        <position position="240"/>
    </location>
</feature>
<comment type="catalytic activity">
    <reaction evidence="8">
        <text>L-tyrosyl-[protein] + UTP = O-(5'-uridylyl)-L-tyrosyl-[protein] + diphosphate</text>
        <dbReference type="Rhea" id="RHEA:83887"/>
        <dbReference type="Rhea" id="RHEA-COMP:10136"/>
        <dbReference type="Rhea" id="RHEA-COMP:20238"/>
        <dbReference type="ChEBI" id="CHEBI:33019"/>
        <dbReference type="ChEBI" id="CHEBI:46398"/>
        <dbReference type="ChEBI" id="CHEBI:46858"/>
        <dbReference type="ChEBI" id="CHEBI:90602"/>
    </reaction>
</comment>
<reference evidence="9 10" key="1">
    <citation type="submission" date="2021-05" db="EMBL/GenBank/DDBJ databases">
        <title>Culturable bacteria isolated from Daya Bay.</title>
        <authorList>
            <person name="Zheng W."/>
            <person name="Yu S."/>
            <person name="Huang Y."/>
        </authorList>
    </citation>
    <scope>NUCLEOTIDE SEQUENCE [LARGE SCALE GENOMIC DNA]</scope>
    <source>
        <strain evidence="9 10">DP4N28-5</strain>
    </source>
</reference>
<evidence type="ECO:0000256" key="4">
    <source>
        <dbReference type="ARBA" id="ARBA00022723"/>
    </source>
</evidence>
<keyword evidence="7 8" id="KW-0460">Magnesium</keyword>
<dbReference type="EC" id="2.7.7.108" evidence="8"/>
<protein>
    <recommendedName>
        <fullName evidence="8">Protein nucleotidyltransferase YdiU</fullName>
        <ecNumber evidence="8">2.7.7.-</ecNumber>
    </recommendedName>
    <alternativeName>
        <fullName evidence="8">Protein adenylyltransferase YdiU</fullName>
        <ecNumber evidence="8">2.7.7.108</ecNumber>
    </alternativeName>
    <alternativeName>
        <fullName evidence="8">Protein uridylyltransferase YdiU</fullName>
        <ecNumber evidence="8">2.7.7.-</ecNumber>
    </alternativeName>
</protein>
<comment type="caution">
    <text evidence="9">The sequence shown here is derived from an EMBL/GenBank/DDBJ whole genome shotgun (WGS) entry which is preliminary data.</text>
</comment>
<dbReference type="PANTHER" id="PTHR32057">
    <property type="entry name" value="PROTEIN ADENYLYLTRANSFERASE SELO, MITOCHONDRIAL"/>
    <property type="match status" value="1"/>
</dbReference>
<evidence type="ECO:0000256" key="6">
    <source>
        <dbReference type="ARBA" id="ARBA00022840"/>
    </source>
</evidence>
<evidence type="ECO:0000256" key="2">
    <source>
        <dbReference type="ARBA" id="ARBA00022679"/>
    </source>
</evidence>
<evidence type="ECO:0000313" key="10">
    <source>
        <dbReference type="Proteomes" id="UP000756530"/>
    </source>
</evidence>
<comment type="catalytic activity">
    <reaction evidence="8">
        <text>L-seryl-[protein] + UTP = O-(5'-uridylyl)-L-seryl-[protein] + diphosphate</text>
        <dbReference type="Rhea" id="RHEA:64604"/>
        <dbReference type="Rhea" id="RHEA-COMP:9863"/>
        <dbReference type="Rhea" id="RHEA-COMP:16635"/>
        <dbReference type="ChEBI" id="CHEBI:29999"/>
        <dbReference type="ChEBI" id="CHEBI:33019"/>
        <dbReference type="ChEBI" id="CHEBI:46398"/>
        <dbReference type="ChEBI" id="CHEBI:156051"/>
    </reaction>
</comment>
<dbReference type="PANTHER" id="PTHR32057:SF14">
    <property type="entry name" value="PROTEIN ADENYLYLTRANSFERASE SELO, MITOCHONDRIAL"/>
    <property type="match status" value="1"/>
</dbReference>
<organism evidence="9 10">
    <name type="scientific">Maritimibacter dapengensis</name>
    <dbReference type="NCBI Taxonomy" id="2836868"/>
    <lineage>
        <taxon>Bacteria</taxon>
        <taxon>Pseudomonadati</taxon>
        <taxon>Pseudomonadota</taxon>
        <taxon>Alphaproteobacteria</taxon>
        <taxon>Rhodobacterales</taxon>
        <taxon>Roseobacteraceae</taxon>
        <taxon>Maritimibacter</taxon>
    </lineage>
</organism>
<feature type="binding site" evidence="8">
    <location>
        <position position="84"/>
    </location>
    <ligand>
        <name>ATP</name>
        <dbReference type="ChEBI" id="CHEBI:30616"/>
    </ligand>
</feature>
<accession>A0ABS6SZW8</accession>
<comment type="function">
    <text evidence="8">Nucleotidyltransferase involved in the post-translational modification of proteins. It can catalyze the addition of adenosine monophosphate (AMP) or uridine monophosphate (UMP) to a protein, resulting in modifications known as AMPylation and UMPylation.</text>
</comment>
<dbReference type="Proteomes" id="UP000756530">
    <property type="component" value="Unassembled WGS sequence"/>
</dbReference>
<dbReference type="RefSeq" id="WP_218391456.1">
    <property type="nucleotide sequence ID" value="NZ_JAHUZE010000001.1"/>
</dbReference>
<dbReference type="HAMAP" id="MF_00692">
    <property type="entry name" value="SelO"/>
    <property type="match status" value="1"/>
</dbReference>
<feature type="binding site" evidence="8">
    <location>
        <position position="85"/>
    </location>
    <ligand>
        <name>ATP</name>
        <dbReference type="ChEBI" id="CHEBI:30616"/>
    </ligand>
</feature>
<comment type="catalytic activity">
    <reaction evidence="8">
        <text>L-threonyl-[protein] + ATP = 3-O-(5'-adenylyl)-L-threonyl-[protein] + diphosphate</text>
        <dbReference type="Rhea" id="RHEA:54292"/>
        <dbReference type="Rhea" id="RHEA-COMP:11060"/>
        <dbReference type="Rhea" id="RHEA-COMP:13847"/>
        <dbReference type="ChEBI" id="CHEBI:30013"/>
        <dbReference type="ChEBI" id="CHEBI:30616"/>
        <dbReference type="ChEBI" id="CHEBI:33019"/>
        <dbReference type="ChEBI" id="CHEBI:138113"/>
        <dbReference type="EC" id="2.7.7.108"/>
    </reaction>
</comment>
<keyword evidence="10" id="KW-1185">Reference proteome</keyword>
<keyword evidence="6 8" id="KW-0067">ATP-binding</keyword>
<feature type="binding site" evidence="8">
    <location>
        <position position="168"/>
    </location>
    <ligand>
        <name>ATP</name>
        <dbReference type="ChEBI" id="CHEBI:30616"/>
    </ligand>
</feature>
<comment type="catalytic activity">
    <reaction evidence="8">
        <text>L-histidyl-[protein] + UTP = N(tele)-(5'-uridylyl)-L-histidyl-[protein] + diphosphate</text>
        <dbReference type="Rhea" id="RHEA:83891"/>
        <dbReference type="Rhea" id="RHEA-COMP:9745"/>
        <dbReference type="Rhea" id="RHEA-COMP:20239"/>
        <dbReference type="ChEBI" id="CHEBI:29979"/>
        <dbReference type="ChEBI" id="CHEBI:33019"/>
        <dbReference type="ChEBI" id="CHEBI:46398"/>
        <dbReference type="ChEBI" id="CHEBI:233474"/>
    </reaction>
</comment>
<feature type="binding site" evidence="8">
    <location>
        <position position="117"/>
    </location>
    <ligand>
        <name>ATP</name>
        <dbReference type="ChEBI" id="CHEBI:30616"/>
    </ligand>
</feature>
<evidence type="ECO:0000256" key="8">
    <source>
        <dbReference type="HAMAP-Rule" id="MF_00692"/>
    </source>
</evidence>
<evidence type="ECO:0000256" key="3">
    <source>
        <dbReference type="ARBA" id="ARBA00022695"/>
    </source>
</evidence>
<keyword evidence="8" id="KW-0464">Manganese</keyword>
<feature type="binding site" evidence="8">
    <location>
        <position position="250"/>
    </location>
    <ligand>
        <name>Mg(2+)</name>
        <dbReference type="ChEBI" id="CHEBI:18420"/>
    </ligand>
</feature>
<gene>
    <name evidence="8" type="primary">ydiU</name>
    <name evidence="8" type="synonym">selO</name>
    <name evidence="9" type="ORF">KJP28_05665</name>
</gene>
<comment type="cofactor">
    <cofactor evidence="8">
        <name>Mg(2+)</name>
        <dbReference type="ChEBI" id="CHEBI:18420"/>
    </cofactor>
    <cofactor evidence="8">
        <name>Mn(2+)</name>
        <dbReference type="ChEBI" id="CHEBI:29035"/>
    </cofactor>
</comment>
<dbReference type="EC" id="2.7.7.-" evidence="8"/>
<dbReference type="NCBIfam" id="NF000658">
    <property type="entry name" value="PRK00029.1"/>
    <property type="match status" value="1"/>
</dbReference>
<evidence type="ECO:0000256" key="5">
    <source>
        <dbReference type="ARBA" id="ARBA00022741"/>
    </source>
</evidence>
<comment type="catalytic activity">
    <reaction evidence="8">
        <text>L-tyrosyl-[protein] + ATP = O-(5'-adenylyl)-L-tyrosyl-[protein] + diphosphate</text>
        <dbReference type="Rhea" id="RHEA:54288"/>
        <dbReference type="Rhea" id="RHEA-COMP:10136"/>
        <dbReference type="Rhea" id="RHEA-COMP:13846"/>
        <dbReference type="ChEBI" id="CHEBI:30616"/>
        <dbReference type="ChEBI" id="CHEBI:33019"/>
        <dbReference type="ChEBI" id="CHEBI:46858"/>
        <dbReference type="ChEBI" id="CHEBI:83624"/>
        <dbReference type="EC" id="2.7.7.108"/>
    </reaction>
</comment>
<evidence type="ECO:0000256" key="7">
    <source>
        <dbReference type="ARBA" id="ARBA00022842"/>
    </source>
</evidence>
<feature type="binding site" evidence="8">
    <location>
        <position position="175"/>
    </location>
    <ligand>
        <name>ATP</name>
        <dbReference type="ChEBI" id="CHEBI:30616"/>
    </ligand>
</feature>
<dbReference type="InterPro" id="IPR003846">
    <property type="entry name" value="SelO"/>
</dbReference>
<name>A0ABS6SZW8_9RHOB</name>
<comment type="similarity">
    <text evidence="1 8">Belongs to the SELO family.</text>
</comment>
<keyword evidence="4 8" id="KW-0479">Metal-binding</keyword>